<evidence type="ECO:0000313" key="3">
    <source>
        <dbReference type="Proteomes" id="UP000215595"/>
    </source>
</evidence>
<organism evidence="2 3">
    <name type="scientific">Brevundimonas subvibrioides</name>
    <dbReference type="NCBI Taxonomy" id="74313"/>
    <lineage>
        <taxon>Bacteria</taxon>
        <taxon>Pseudomonadati</taxon>
        <taxon>Pseudomonadota</taxon>
        <taxon>Alphaproteobacteria</taxon>
        <taxon>Caulobacterales</taxon>
        <taxon>Caulobacteraceae</taxon>
        <taxon>Brevundimonas</taxon>
    </lineage>
</organism>
<dbReference type="Proteomes" id="UP000215595">
    <property type="component" value="Unassembled WGS sequence"/>
</dbReference>
<keyword evidence="1" id="KW-0732">Signal</keyword>
<feature type="signal peptide" evidence="1">
    <location>
        <begin position="1"/>
        <end position="30"/>
    </location>
</feature>
<proteinExistence type="predicted"/>
<reference evidence="2 3" key="1">
    <citation type="submission" date="2017-03" db="EMBL/GenBank/DDBJ databases">
        <title>Lifting the veil on microbial sulfur biogeochemistry in mining wastewaters.</title>
        <authorList>
            <person name="Kantor R.S."/>
            <person name="Colenbrander Nelson T."/>
            <person name="Marshall S."/>
            <person name="Bennett D."/>
            <person name="Apte S."/>
            <person name="Camacho D."/>
            <person name="Thomas B.C."/>
            <person name="Warren L.A."/>
            <person name="Banfield J.F."/>
        </authorList>
    </citation>
    <scope>NUCLEOTIDE SEQUENCE [LARGE SCALE GENOMIC DNA]</scope>
    <source>
        <strain evidence="2">32-69-9</strain>
    </source>
</reference>
<dbReference type="AlphaFoldDB" id="A0A258FLJ4"/>
<comment type="caution">
    <text evidence="2">The sequence shown here is derived from an EMBL/GenBank/DDBJ whole genome shotgun (WGS) entry which is preliminary data.</text>
</comment>
<gene>
    <name evidence="2" type="ORF">B7Z01_08800</name>
</gene>
<dbReference type="Pfam" id="PF07027">
    <property type="entry name" value="DUF1318"/>
    <property type="match status" value="1"/>
</dbReference>
<protein>
    <recommendedName>
        <fullName evidence="4">DUF1318 domain-containing protein</fullName>
    </recommendedName>
</protein>
<evidence type="ECO:0000256" key="1">
    <source>
        <dbReference type="SAM" id="SignalP"/>
    </source>
</evidence>
<accession>A0A258FLJ4</accession>
<dbReference type="EMBL" id="NCEB01000016">
    <property type="protein sequence ID" value="OYX33460.1"/>
    <property type="molecule type" value="Genomic_DNA"/>
</dbReference>
<name>A0A258FLJ4_9CAUL</name>
<evidence type="ECO:0000313" key="2">
    <source>
        <dbReference type="EMBL" id="OYX33460.1"/>
    </source>
</evidence>
<evidence type="ECO:0008006" key="4">
    <source>
        <dbReference type="Google" id="ProtNLM"/>
    </source>
</evidence>
<feature type="chain" id="PRO_5012265821" description="DUF1318 domain-containing protein" evidence="1">
    <location>
        <begin position="31"/>
        <end position="125"/>
    </location>
</feature>
<dbReference type="InterPro" id="IPR008309">
    <property type="entry name" value="YdbL"/>
</dbReference>
<sequence>MTLNKLFVLGAAVAALGVAAGAAPSSGAWAQTSEQKALIDAAKVQGVVGEQADGYLGIRTPPAPAPLAAAVSDTNDARRAVYGDSARAAGTTTDVAAARMFEAQLFARIPAGQWYRNASGQWVRR</sequence>